<evidence type="ECO:0000313" key="4">
    <source>
        <dbReference type="Proteomes" id="UP000183809"/>
    </source>
</evidence>
<dbReference type="EMBL" id="MNUE01000103">
    <property type="protein sequence ID" value="OJD28923.1"/>
    <property type="molecule type" value="Genomic_DNA"/>
</dbReference>
<feature type="region of interest" description="Disordered" evidence="2">
    <location>
        <begin position="148"/>
        <end position="179"/>
    </location>
</feature>
<sequence>MALPTQQPARTSKSPVDVGTLSRHMRNLFSSFNDNTTNNNNSVRPGEFIVDDDATLALIRDIQSVCYEIVLARTENTSANANHADHATRLADQLWRATSEREVRSIMAQLPREPARLRVEPAVCDGLAQRGIYCSTFGTLVRYKGPNDISDHGSNDGSNNNNNNSGPPPGVPETVRAEPDVERRWEAKFARLRSAARWRATARTKERERELALELARELEQERDQALERARALEEAVVALG</sequence>
<gene>
    <name evidence="3" type="ORF">BKCO1_1030007</name>
</gene>
<reference evidence="3 4" key="1">
    <citation type="submission" date="2016-10" db="EMBL/GenBank/DDBJ databases">
        <title>Proteomics and genomics reveal pathogen-plant mechanisms compatible with a hemibiotrophic lifestyle of Diplodia corticola.</title>
        <authorList>
            <person name="Fernandes I."/>
            <person name="De Jonge R."/>
            <person name="Van De Peer Y."/>
            <person name="Devreese B."/>
            <person name="Alves A."/>
            <person name="Esteves A.C."/>
        </authorList>
    </citation>
    <scope>NUCLEOTIDE SEQUENCE [LARGE SCALE GENOMIC DNA]</scope>
    <source>
        <strain evidence="3 4">CBS 112549</strain>
    </source>
</reference>
<protein>
    <submittedName>
        <fullName evidence="3">Uncharacterized protein</fullName>
    </submittedName>
</protein>
<accession>A0A1J9R930</accession>
<evidence type="ECO:0000256" key="1">
    <source>
        <dbReference type="SAM" id="Coils"/>
    </source>
</evidence>
<feature type="compositionally biased region" description="Low complexity" evidence="2">
    <location>
        <begin position="155"/>
        <end position="165"/>
    </location>
</feature>
<proteinExistence type="predicted"/>
<keyword evidence="4" id="KW-1185">Reference proteome</keyword>
<dbReference type="Proteomes" id="UP000183809">
    <property type="component" value="Unassembled WGS sequence"/>
</dbReference>
<evidence type="ECO:0000313" key="3">
    <source>
        <dbReference type="EMBL" id="OJD28923.1"/>
    </source>
</evidence>
<name>A0A1J9R930_9PEZI</name>
<evidence type="ECO:0000256" key="2">
    <source>
        <dbReference type="SAM" id="MobiDB-lite"/>
    </source>
</evidence>
<organism evidence="3 4">
    <name type="scientific">Diplodia corticola</name>
    <dbReference type="NCBI Taxonomy" id="236234"/>
    <lineage>
        <taxon>Eukaryota</taxon>
        <taxon>Fungi</taxon>
        <taxon>Dikarya</taxon>
        <taxon>Ascomycota</taxon>
        <taxon>Pezizomycotina</taxon>
        <taxon>Dothideomycetes</taxon>
        <taxon>Dothideomycetes incertae sedis</taxon>
        <taxon>Botryosphaeriales</taxon>
        <taxon>Botryosphaeriaceae</taxon>
        <taxon>Diplodia</taxon>
    </lineage>
</organism>
<feature type="compositionally biased region" description="Polar residues" evidence="2">
    <location>
        <begin position="1"/>
        <end position="14"/>
    </location>
</feature>
<dbReference type="GeneID" id="31010427"/>
<feature type="region of interest" description="Disordered" evidence="2">
    <location>
        <begin position="1"/>
        <end position="20"/>
    </location>
</feature>
<feature type="coiled-coil region" evidence="1">
    <location>
        <begin position="202"/>
        <end position="236"/>
    </location>
</feature>
<dbReference type="RefSeq" id="XP_020125183.1">
    <property type="nucleotide sequence ID" value="XM_020270168.1"/>
</dbReference>
<dbReference type="AlphaFoldDB" id="A0A1J9R930"/>
<keyword evidence="1" id="KW-0175">Coiled coil</keyword>
<comment type="caution">
    <text evidence="3">The sequence shown here is derived from an EMBL/GenBank/DDBJ whole genome shotgun (WGS) entry which is preliminary data.</text>
</comment>